<dbReference type="Pfam" id="PF20256">
    <property type="entry name" value="MoCoBD_2"/>
    <property type="match status" value="1"/>
</dbReference>
<feature type="domain" description="Aldehyde oxidase/xanthine dehydrogenase a/b hammerhead" evidence="3">
    <location>
        <begin position="17"/>
        <end position="125"/>
    </location>
</feature>
<name>A0ABN8K795_9HYPH</name>
<evidence type="ECO:0000256" key="1">
    <source>
        <dbReference type="ARBA" id="ARBA00022505"/>
    </source>
</evidence>
<dbReference type="Gene3D" id="3.90.1170.50">
    <property type="entry name" value="Aldehyde oxidase/xanthine dehydrogenase, a/b hammerhead"/>
    <property type="match status" value="1"/>
</dbReference>
<dbReference type="PANTHER" id="PTHR11908">
    <property type="entry name" value="XANTHINE DEHYDROGENASE"/>
    <property type="match status" value="1"/>
</dbReference>
<dbReference type="InterPro" id="IPR008274">
    <property type="entry name" value="AldOxase/xan_DH_MoCoBD1"/>
</dbReference>
<keyword evidence="5" id="KW-1185">Reference proteome</keyword>
<organism evidence="4 5">
    <name type="scientific">Mesorhizobium escarrei</name>
    <dbReference type="NCBI Taxonomy" id="666018"/>
    <lineage>
        <taxon>Bacteria</taxon>
        <taxon>Pseudomonadati</taxon>
        <taxon>Pseudomonadota</taxon>
        <taxon>Alphaproteobacteria</taxon>
        <taxon>Hyphomicrobiales</taxon>
        <taxon>Phyllobacteriaceae</taxon>
        <taxon>Mesorhizobium</taxon>
    </lineage>
</organism>
<reference evidence="4 5" key="1">
    <citation type="submission" date="2022-03" db="EMBL/GenBank/DDBJ databases">
        <authorList>
            <person name="Brunel B."/>
        </authorList>
    </citation>
    <scope>NUCLEOTIDE SEQUENCE [LARGE SCALE GENOMIC DNA]</scope>
    <source>
        <strain evidence="4">STM5069sample</strain>
    </source>
</reference>
<evidence type="ECO:0000313" key="4">
    <source>
        <dbReference type="EMBL" id="CAH2406127.1"/>
    </source>
</evidence>
<accession>A0ABN8K795</accession>
<dbReference type="SUPFAM" id="SSF56003">
    <property type="entry name" value="Molybdenum cofactor-binding domain"/>
    <property type="match status" value="1"/>
</dbReference>
<comment type="caution">
    <text evidence="4">The sequence shown here is derived from an EMBL/GenBank/DDBJ whole genome shotgun (WGS) entry which is preliminary data.</text>
</comment>
<dbReference type="InterPro" id="IPR037165">
    <property type="entry name" value="AldOxase/xan_DH_Mopterin-bd_sf"/>
</dbReference>
<evidence type="ECO:0000256" key="2">
    <source>
        <dbReference type="ARBA" id="ARBA00023002"/>
    </source>
</evidence>
<dbReference type="Gene3D" id="3.30.365.10">
    <property type="entry name" value="Aldehyde oxidase/xanthine dehydrogenase, molybdopterin binding domain"/>
    <property type="match status" value="4"/>
</dbReference>
<dbReference type="InterPro" id="IPR016208">
    <property type="entry name" value="Ald_Oxase/xanthine_DH-like"/>
</dbReference>
<evidence type="ECO:0000259" key="3">
    <source>
        <dbReference type="SMART" id="SM01008"/>
    </source>
</evidence>
<dbReference type="EMBL" id="CAKXZT010000148">
    <property type="protein sequence ID" value="CAH2406127.1"/>
    <property type="molecule type" value="Genomic_DNA"/>
</dbReference>
<gene>
    <name evidence="4" type="ORF">MES5069_510051</name>
</gene>
<keyword evidence="1" id="KW-0500">Molybdenum</keyword>
<dbReference type="RefSeq" id="WP_254020694.1">
    <property type="nucleotide sequence ID" value="NZ_CAKXZT010000148.1"/>
</dbReference>
<protein>
    <submittedName>
        <fullName evidence="4">Xanthine dehydrogenase, molybdenum binding subunit</fullName>
        <ecNumber evidence="4">1.17.1.4</ecNumber>
    </submittedName>
</protein>
<dbReference type="SUPFAM" id="SSF54665">
    <property type="entry name" value="CO dehydrogenase molybdoprotein N-domain-like"/>
    <property type="match status" value="1"/>
</dbReference>
<dbReference type="EC" id="1.17.1.4" evidence="4"/>
<keyword evidence="2 4" id="KW-0560">Oxidoreductase</keyword>
<dbReference type="InterPro" id="IPR000674">
    <property type="entry name" value="Ald_Oxase/Xan_DH_a/b"/>
</dbReference>
<sequence>MSIGQAISRLDGSRKVTGRAKYTADVEVEGALHAVLVPSTVPSGTIAAIDAAPAEDAPGVVRVFTHLNTPKLAEMTNPPAGQTIMPLQGDRIFYEGQPVAMVIADTLERATEAARRVQVTYRNEPFATDFIAGLDRAEARPLFGLPPDSSVGDIEAALSGTNVRVESVYGTADRHHNPMEPAAVTALWQDGRLEVYDAVQGVVDTRNTLALALQMEPQNIRVRNDFVGGGFGCKGWLWPHEVLAALAARELSRPVKLVLTRAQSYTSHGYQPASRQTVTLAARSDGALTGIRHQSVLAGSLSGDHVEPSGWGTPALYASPATQATHRVVRLNRGNPTPMRAPLEGVGLIAVEIAMDELAYELGIDPLALRLRNYTEIDPAEGKPFSSKKLRECYAEGARRFGWSSRTVEPRSMRDGRNLIGQGMATALFRTFRSPAKVRIGLDQSGEVLIETSTQEIGTGVYTIFPQIAADVLQMPVERVSLSLGDTNLPESPMNAGSRATLSTGSAVQDAAAKLKAKLAEAGATTPDGYAEAVARQGVDRIEAEGDWTPPEEATHAMYSFGAIFAEVGVDEDIPIPRVRRVVGVYNAGRIINPKTARSQMTGGVVWGIGQALLEKSEMDQQHGRFLSKNLAGYLVPVNADVPEIDVSFVDDFDEHVGPLGARGIGELGAIGVGAAIANAVFHATGIRVREVPIRPEHLLAMAQSSY</sequence>
<proteinExistence type="predicted"/>
<dbReference type="PANTHER" id="PTHR11908:SF132">
    <property type="entry name" value="ALDEHYDE OXIDASE 1-RELATED"/>
    <property type="match status" value="1"/>
</dbReference>
<dbReference type="Pfam" id="PF02738">
    <property type="entry name" value="MoCoBD_1"/>
    <property type="match status" value="1"/>
</dbReference>
<dbReference type="Proteomes" id="UP001153050">
    <property type="component" value="Unassembled WGS sequence"/>
</dbReference>
<dbReference type="GO" id="GO:0004854">
    <property type="term" value="F:xanthine dehydrogenase activity"/>
    <property type="evidence" value="ECO:0007669"/>
    <property type="project" value="UniProtKB-EC"/>
</dbReference>
<dbReference type="SMART" id="SM01008">
    <property type="entry name" value="Ald_Xan_dh_C"/>
    <property type="match status" value="1"/>
</dbReference>
<dbReference type="InterPro" id="IPR036856">
    <property type="entry name" value="Ald_Oxase/Xan_DH_a/b_sf"/>
</dbReference>
<dbReference type="InterPro" id="IPR046867">
    <property type="entry name" value="AldOxase/xan_DH_MoCoBD2"/>
</dbReference>
<dbReference type="Pfam" id="PF01315">
    <property type="entry name" value="Ald_Xan_dh_C"/>
    <property type="match status" value="1"/>
</dbReference>
<evidence type="ECO:0000313" key="5">
    <source>
        <dbReference type="Proteomes" id="UP001153050"/>
    </source>
</evidence>